<dbReference type="Pfam" id="PF22191">
    <property type="entry name" value="IBR_1"/>
    <property type="match status" value="1"/>
</dbReference>
<dbReference type="SUPFAM" id="SSF57850">
    <property type="entry name" value="RING/U-box"/>
    <property type="match status" value="1"/>
</dbReference>
<protein>
    <submittedName>
        <fullName evidence="4">RWD domain protein</fullName>
    </submittedName>
</protein>
<dbReference type="EMBL" id="KZ345221">
    <property type="protein sequence ID" value="PIO74802.1"/>
    <property type="molecule type" value="Genomic_DNA"/>
</dbReference>
<evidence type="ECO:0000259" key="3">
    <source>
        <dbReference type="PROSITE" id="PS50908"/>
    </source>
</evidence>
<dbReference type="GO" id="GO:0008270">
    <property type="term" value="F:zinc ion binding"/>
    <property type="evidence" value="ECO:0007669"/>
    <property type="project" value="InterPro"/>
</dbReference>
<feature type="region of interest" description="Disordered" evidence="2">
    <location>
        <begin position="123"/>
        <end position="172"/>
    </location>
</feature>
<proteinExistence type="predicted"/>
<evidence type="ECO:0000256" key="1">
    <source>
        <dbReference type="ARBA" id="ARBA00004906"/>
    </source>
</evidence>
<dbReference type="InterPro" id="IPR016135">
    <property type="entry name" value="UBQ-conjugating_enzyme/RWD"/>
</dbReference>
<dbReference type="InterPro" id="IPR047548">
    <property type="entry name" value="Rcat_RBR_RNF14"/>
</dbReference>
<feature type="compositionally biased region" description="Low complexity" evidence="2">
    <location>
        <begin position="144"/>
        <end position="169"/>
    </location>
</feature>
<organism evidence="4 5">
    <name type="scientific">Teladorsagia circumcincta</name>
    <name type="common">Brown stomach worm</name>
    <name type="synonym">Ostertagia circumcincta</name>
    <dbReference type="NCBI Taxonomy" id="45464"/>
    <lineage>
        <taxon>Eukaryota</taxon>
        <taxon>Metazoa</taxon>
        <taxon>Ecdysozoa</taxon>
        <taxon>Nematoda</taxon>
        <taxon>Chromadorea</taxon>
        <taxon>Rhabditida</taxon>
        <taxon>Rhabditina</taxon>
        <taxon>Rhabditomorpha</taxon>
        <taxon>Strongyloidea</taxon>
        <taxon>Trichostrongylidae</taxon>
        <taxon>Teladorsagia</taxon>
    </lineage>
</organism>
<dbReference type="SUPFAM" id="SSF54495">
    <property type="entry name" value="UBC-like"/>
    <property type="match status" value="1"/>
</dbReference>
<dbReference type="InterPro" id="IPR006575">
    <property type="entry name" value="RWD_dom"/>
</dbReference>
<accession>A0A2G9UYJ8</accession>
<evidence type="ECO:0000313" key="5">
    <source>
        <dbReference type="Proteomes" id="UP000230423"/>
    </source>
</evidence>
<feature type="domain" description="RWD" evidence="3">
    <location>
        <begin position="290"/>
        <end position="412"/>
    </location>
</feature>
<dbReference type="Gene3D" id="1.20.120.1750">
    <property type="match status" value="1"/>
</dbReference>
<name>A0A2G9UYJ8_TELCI</name>
<gene>
    <name evidence="4" type="ORF">TELCIR_03187</name>
</gene>
<dbReference type="OrthoDB" id="10063560at2759"/>
<reference evidence="4 5" key="1">
    <citation type="submission" date="2015-09" db="EMBL/GenBank/DDBJ databases">
        <title>Draft genome of the parasitic nematode Teladorsagia circumcincta isolate WARC Sus (inbred).</title>
        <authorList>
            <person name="Mitreva M."/>
        </authorList>
    </citation>
    <scope>NUCLEOTIDE SEQUENCE [LARGE SCALE GENOMIC DNA]</scope>
    <source>
        <strain evidence="4 5">S</strain>
    </source>
</reference>
<dbReference type="PROSITE" id="PS50908">
    <property type="entry name" value="RWD"/>
    <property type="match status" value="1"/>
</dbReference>
<dbReference type="Gene3D" id="3.10.110.10">
    <property type="entry name" value="Ubiquitin Conjugating Enzyme"/>
    <property type="match status" value="1"/>
</dbReference>
<keyword evidence="5" id="KW-1185">Reference proteome</keyword>
<dbReference type="CDD" id="cd23820">
    <property type="entry name" value="RWD_RNF14"/>
    <property type="match status" value="1"/>
</dbReference>
<evidence type="ECO:0000256" key="2">
    <source>
        <dbReference type="SAM" id="MobiDB-lite"/>
    </source>
</evidence>
<dbReference type="Proteomes" id="UP000230423">
    <property type="component" value="Unassembled WGS sequence"/>
</dbReference>
<dbReference type="AlphaFoldDB" id="A0A2G9UYJ8"/>
<sequence>MIYGSSNMIIIMNCDTSTGARWDNTPRQASNGSQDMTSVDYETDTLTCARNNRAASQRFYNQVMTTIRGIGLRDGDICMEAELPARGADCQSGRHRRCCSQEEEAAMKPSRTFFPQEIPVMLHRSPSGAKRKIRQRREEQGSRPSPFLAAASASTSPTPSTTPPATTTPNESNYRSLIDSGAYQSILPDFDSSFVPVPQPRSTSMSSLSSPISHTTSTFLNSLIGSPSLVSLQQAYNSTDLGSQELKKLDEKRMEPGESPPDLYIFPRVFRALSKDPDRMEGQFSQDLLDELDALTSSIGEDLVTVKEGDKELKVTITVALDPSPETILISAEDGKDYRQFETLQLPPVELRFRLFTRYPVEQPAIDVESLWMPTPMKEKLLCYLDEIALTNAGYPILFLCFEAVKNSVADVGIHEIHLDSNNFSQQQKLRPIELLKLIREESEKAEMRAFLSQCHDCEKEFDRYEGILLKKALEKMDDMAEMEKAFKKVDARTYTWMQGHSKRCPQCNIPIQREYGCNMMVCSMCDTHFCWNCDAIIDGILYEHFTQSPDCGGEGPQIPLD</sequence>
<evidence type="ECO:0000313" key="4">
    <source>
        <dbReference type="EMBL" id="PIO74802.1"/>
    </source>
</evidence>
<dbReference type="CDD" id="cd20354">
    <property type="entry name" value="Rcat_RBR_RNF14"/>
    <property type="match status" value="1"/>
</dbReference>
<comment type="pathway">
    <text evidence="1">Protein modification; protein ubiquitination.</text>
</comment>
<dbReference type="Pfam" id="PF05773">
    <property type="entry name" value="RWD"/>
    <property type="match status" value="1"/>
</dbReference>